<dbReference type="GO" id="GO:0005829">
    <property type="term" value="C:cytosol"/>
    <property type="evidence" value="ECO:0007669"/>
    <property type="project" value="TreeGrafter"/>
</dbReference>
<dbReference type="Gene3D" id="3.20.20.140">
    <property type="entry name" value="Metal-dependent hydrolases"/>
    <property type="match status" value="1"/>
</dbReference>
<dbReference type="Pfam" id="PF01979">
    <property type="entry name" value="Amidohydro_1"/>
    <property type="match status" value="1"/>
</dbReference>
<accession>A0A3E4QYD8</accession>
<evidence type="ECO:0000313" key="8">
    <source>
        <dbReference type="Proteomes" id="UP000260943"/>
    </source>
</evidence>
<dbReference type="EC" id="3.5.2.2" evidence="7"/>
<proteinExistence type="inferred from homology"/>
<evidence type="ECO:0000256" key="4">
    <source>
        <dbReference type="ARBA" id="ARBA00022801"/>
    </source>
</evidence>
<comment type="PTM">
    <text evidence="5">Carbamylation allows a single lysine to coordinate two divalent metal cations.</text>
</comment>
<organism evidence="7 8">
    <name type="scientific">Collinsella tanakaei</name>
    <dbReference type="NCBI Taxonomy" id="626935"/>
    <lineage>
        <taxon>Bacteria</taxon>
        <taxon>Bacillati</taxon>
        <taxon>Actinomycetota</taxon>
        <taxon>Coriobacteriia</taxon>
        <taxon>Coriobacteriales</taxon>
        <taxon>Coriobacteriaceae</taxon>
        <taxon>Collinsella</taxon>
    </lineage>
</organism>
<dbReference type="FunFam" id="3.20.20.140:FF:000174">
    <property type="entry name" value="Dihydropyrimidinase-related protein 2"/>
    <property type="match status" value="1"/>
</dbReference>
<evidence type="ECO:0000259" key="6">
    <source>
        <dbReference type="Pfam" id="PF01979"/>
    </source>
</evidence>
<dbReference type="RefSeq" id="WP_117678751.1">
    <property type="nucleotide sequence ID" value="NZ_QSRJ01000001.1"/>
</dbReference>
<dbReference type="GO" id="GO:0046872">
    <property type="term" value="F:metal ion binding"/>
    <property type="evidence" value="ECO:0007669"/>
    <property type="project" value="UniProtKB-KW"/>
</dbReference>
<feature type="domain" description="Amidohydrolase-related" evidence="6">
    <location>
        <begin position="49"/>
        <end position="437"/>
    </location>
</feature>
<dbReference type="CDD" id="cd01314">
    <property type="entry name" value="D-HYD"/>
    <property type="match status" value="1"/>
</dbReference>
<protein>
    <submittedName>
        <fullName evidence="7">Dihydropyrimidinase</fullName>
        <ecNumber evidence="7">3.5.2.2</ecNumber>
    </submittedName>
</protein>
<evidence type="ECO:0000256" key="3">
    <source>
        <dbReference type="ARBA" id="ARBA00022723"/>
    </source>
</evidence>
<dbReference type="SUPFAM" id="SSF51338">
    <property type="entry name" value="Composite domain of metallo-dependent hydrolases"/>
    <property type="match status" value="1"/>
</dbReference>
<evidence type="ECO:0000256" key="5">
    <source>
        <dbReference type="PIRSR" id="PIRSR611778-50"/>
    </source>
</evidence>
<dbReference type="NCBIfam" id="TIGR02033">
    <property type="entry name" value="D-hydantoinase"/>
    <property type="match status" value="1"/>
</dbReference>
<reference evidence="7 8" key="1">
    <citation type="submission" date="2018-08" db="EMBL/GenBank/DDBJ databases">
        <title>A genome reference for cultivated species of the human gut microbiota.</title>
        <authorList>
            <person name="Zou Y."/>
            <person name="Xue W."/>
            <person name="Luo G."/>
        </authorList>
    </citation>
    <scope>NUCLEOTIDE SEQUENCE [LARGE SCALE GENOMIC DNA]</scope>
    <source>
        <strain evidence="7 8">TF08-14</strain>
    </source>
</reference>
<sequence>MIIIKGGTCVQPDGLRRADVALEGDRIAKIAANIEPGQGDQVVDAAGCWVFPGFIDAHTHLQCWTGMDWTADTFETGTRAAACGGTTTIVDYATQDRGMTLDEALREWHSRADGTCTANYAFHMAIADWSDATRAELPAMREAGITSFKTYFAYDHLRLNDAQTLEVLEALKPLGGVLCVHCENGDLVNELQRRTLARGITGPEGHALSRPPVVEAEAVSRLLYLAHLAGDAPVNVVHLSTKLGLEAVRAARARGQKNIFVETCPQYLVMDETRYLEEGEDGFTGAKYVMSPPLRSAENARALCEAVLDGEVDSIATDHCSFNLHGQKDRVRDDFTRIPNGGPGIEHRPVVMATALGDQLGPAGLCRLLSEGPAKVFGLWPRKGRLAEGADADICVWDPRAAWTITAAGQHQAVDYTPYEGMDVTGRAAWVFINGELAVRDGEPVGSKPGRYVAR</sequence>
<dbReference type="InterPro" id="IPR006680">
    <property type="entry name" value="Amidohydro-rel"/>
</dbReference>
<dbReference type="EMBL" id="QSRJ01000001">
    <property type="protein sequence ID" value="RGL12226.1"/>
    <property type="molecule type" value="Genomic_DNA"/>
</dbReference>
<dbReference type="Gene3D" id="2.30.40.10">
    <property type="entry name" value="Urease, subunit C, domain 1"/>
    <property type="match status" value="1"/>
</dbReference>
<dbReference type="InterPro" id="IPR011778">
    <property type="entry name" value="Hydantoinase/dihydroPyrase"/>
</dbReference>
<keyword evidence="4 7" id="KW-0378">Hydrolase</keyword>
<dbReference type="InterPro" id="IPR032466">
    <property type="entry name" value="Metal_Hydrolase"/>
</dbReference>
<name>A0A3E4QYD8_9ACTN</name>
<dbReference type="InterPro" id="IPR050378">
    <property type="entry name" value="Metallo-dep_Hydrolases_sf"/>
</dbReference>
<evidence type="ECO:0000313" key="7">
    <source>
        <dbReference type="EMBL" id="RGL12226.1"/>
    </source>
</evidence>
<dbReference type="AlphaFoldDB" id="A0A3E4QYD8"/>
<comment type="cofactor">
    <cofactor evidence="1">
        <name>Zn(2+)</name>
        <dbReference type="ChEBI" id="CHEBI:29105"/>
    </cofactor>
</comment>
<dbReference type="SUPFAM" id="SSF51556">
    <property type="entry name" value="Metallo-dependent hydrolases"/>
    <property type="match status" value="1"/>
</dbReference>
<dbReference type="InterPro" id="IPR011059">
    <property type="entry name" value="Metal-dep_hydrolase_composite"/>
</dbReference>
<dbReference type="PANTHER" id="PTHR11647:SF1">
    <property type="entry name" value="COLLAPSIN RESPONSE MEDIATOR PROTEIN"/>
    <property type="match status" value="1"/>
</dbReference>
<dbReference type="PANTHER" id="PTHR11647">
    <property type="entry name" value="HYDRANTOINASE/DIHYDROPYRIMIDINASE FAMILY MEMBER"/>
    <property type="match status" value="1"/>
</dbReference>
<dbReference type="GO" id="GO:0004157">
    <property type="term" value="F:dihydropyrimidinase activity"/>
    <property type="evidence" value="ECO:0007669"/>
    <property type="project" value="UniProtKB-EC"/>
</dbReference>
<comment type="similarity">
    <text evidence="2">Belongs to the metallo-dependent hydrolases superfamily. Hydantoinase/dihydropyrimidinase family.</text>
</comment>
<evidence type="ECO:0000256" key="1">
    <source>
        <dbReference type="ARBA" id="ARBA00001947"/>
    </source>
</evidence>
<comment type="caution">
    <text evidence="7">The sequence shown here is derived from an EMBL/GenBank/DDBJ whole genome shotgun (WGS) entry which is preliminary data.</text>
</comment>
<evidence type="ECO:0000256" key="2">
    <source>
        <dbReference type="ARBA" id="ARBA00008829"/>
    </source>
</evidence>
<feature type="modified residue" description="N6-carboxylysine" evidence="5">
    <location>
        <position position="149"/>
    </location>
</feature>
<gene>
    <name evidence="7" type="primary">hydA</name>
    <name evidence="7" type="ORF">DXC81_00750</name>
</gene>
<dbReference type="Proteomes" id="UP000260943">
    <property type="component" value="Unassembled WGS sequence"/>
</dbReference>
<keyword evidence="3" id="KW-0479">Metal-binding</keyword>